<evidence type="ECO:0000256" key="1">
    <source>
        <dbReference type="SAM" id="Phobius"/>
    </source>
</evidence>
<protein>
    <submittedName>
        <fullName evidence="2">Uncharacterized protein</fullName>
    </submittedName>
</protein>
<keyword evidence="1" id="KW-1133">Transmembrane helix</keyword>
<reference evidence="3" key="1">
    <citation type="submission" date="2014-06" db="EMBL/GenBank/DDBJ databases">
        <authorList>
            <person name="Winans N.J."/>
            <person name="Newell P.D."/>
            <person name="Douglas A.E."/>
        </authorList>
    </citation>
    <scope>NUCLEOTIDE SEQUENCE [LARGE SCALE GENOMIC DNA]</scope>
    <source>
        <strain evidence="3">DmL_052</strain>
    </source>
</reference>
<sequence length="304" mass="35612">MYNKQKEILREQIYDVIRCCCNMKKSNFSPNILINYGADELCGEAADDLTFVHIPDTLGIPQSYNFPFPNNVYFRDSPNPITLMIALFKRKKETRPPLTAKEYTDMILVLYKEYQEAQLQEQKRIDTIIQAIPKETADQLQKKLFLLFMQTLSIKEEEFSPDIIINEGIYKLSGKKVERFIHQSALCFNLPTNKVYNYFYAKQYFHLPMSKIALIIIILSSPAWLLCGIFYFLIFAILMIFYCIGLGISFILTYVDYIIHGKQTEDSEDLDYSKNKKQSKTITVNEYAHEMLCLWAENQQDQNH</sequence>
<keyword evidence="1" id="KW-0472">Membrane</keyword>
<evidence type="ECO:0000313" key="3">
    <source>
        <dbReference type="Proteomes" id="UP000194946"/>
    </source>
</evidence>
<feature type="transmembrane region" description="Helical" evidence="1">
    <location>
        <begin position="212"/>
        <end position="233"/>
    </location>
</feature>
<comment type="caution">
    <text evidence="2">The sequence shown here is derived from an EMBL/GenBank/DDBJ whole genome shotgun (WGS) entry which is preliminary data.</text>
</comment>
<gene>
    <name evidence="2" type="ORF">HK18_09180</name>
</gene>
<evidence type="ECO:0000313" key="2">
    <source>
        <dbReference type="EMBL" id="OUI78211.1"/>
    </source>
</evidence>
<dbReference type="RefSeq" id="WP_086632328.1">
    <property type="nucleotide sequence ID" value="NZ_JOPB01000007.1"/>
</dbReference>
<organism evidence="2 3">
    <name type="scientific">Commensalibacter intestini</name>
    <dbReference type="NCBI Taxonomy" id="479936"/>
    <lineage>
        <taxon>Bacteria</taxon>
        <taxon>Pseudomonadati</taxon>
        <taxon>Pseudomonadota</taxon>
        <taxon>Alphaproteobacteria</taxon>
        <taxon>Acetobacterales</taxon>
        <taxon>Acetobacteraceae</taxon>
    </lineage>
</organism>
<dbReference type="AlphaFoldDB" id="A0A251ZU71"/>
<proteinExistence type="predicted"/>
<accession>A0A251ZU71</accession>
<dbReference type="EMBL" id="JOPB01000007">
    <property type="protein sequence ID" value="OUI78211.1"/>
    <property type="molecule type" value="Genomic_DNA"/>
</dbReference>
<keyword evidence="1" id="KW-0812">Transmembrane</keyword>
<feature type="transmembrane region" description="Helical" evidence="1">
    <location>
        <begin position="239"/>
        <end position="259"/>
    </location>
</feature>
<keyword evidence="3" id="KW-1185">Reference proteome</keyword>
<name>A0A251ZU71_9PROT</name>
<dbReference type="Proteomes" id="UP000194946">
    <property type="component" value="Unassembled WGS sequence"/>
</dbReference>